<dbReference type="Pfam" id="PF07859">
    <property type="entry name" value="Abhydrolase_3"/>
    <property type="match status" value="2"/>
</dbReference>
<keyword evidence="2" id="KW-0378">Hydrolase</keyword>
<gene>
    <name evidence="5" type="ORF">NP493_3127g00000</name>
</gene>
<evidence type="ECO:0000256" key="2">
    <source>
        <dbReference type="ARBA" id="ARBA00022801"/>
    </source>
</evidence>
<dbReference type="InterPro" id="IPR050300">
    <property type="entry name" value="GDXG_lipolytic_enzyme"/>
</dbReference>
<keyword evidence="6" id="KW-1185">Reference proteome</keyword>
<dbReference type="Proteomes" id="UP001209878">
    <property type="component" value="Unassembled WGS sequence"/>
</dbReference>
<dbReference type="PANTHER" id="PTHR48081">
    <property type="entry name" value="AB HYDROLASE SUPERFAMILY PROTEIN C4A8.06C"/>
    <property type="match status" value="1"/>
</dbReference>
<feature type="domain" description="Alpha/beta hydrolase fold-3" evidence="4">
    <location>
        <begin position="37"/>
        <end position="134"/>
    </location>
</feature>
<dbReference type="SUPFAM" id="SSF53474">
    <property type="entry name" value="alpha/beta-Hydrolases"/>
    <property type="match status" value="1"/>
</dbReference>
<dbReference type="InterPro" id="IPR013094">
    <property type="entry name" value="AB_hydrolase_3"/>
</dbReference>
<dbReference type="InterPro" id="IPR029058">
    <property type="entry name" value="AB_hydrolase_fold"/>
</dbReference>
<dbReference type="GO" id="GO:0016787">
    <property type="term" value="F:hydrolase activity"/>
    <property type="evidence" value="ECO:0007669"/>
    <property type="project" value="UniProtKB-KW"/>
</dbReference>
<evidence type="ECO:0000259" key="4">
    <source>
        <dbReference type="Pfam" id="PF07859"/>
    </source>
</evidence>
<reference evidence="5" key="1">
    <citation type="journal article" date="2023" name="Mol. Biol. Evol.">
        <title>Third-Generation Sequencing Reveals the Adaptive Role of the Epigenome in Three Deep-Sea Polychaetes.</title>
        <authorList>
            <person name="Perez M."/>
            <person name="Aroh O."/>
            <person name="Sun Y."/>
            <person name="Lan Y."/>
            <person name="Juniper S.K."/>
            <person name="Young C.R."/>
            <person name="Angers B."/>
            <person name="Qian P.Y."/>
        </authorList>
    </citation>
    <scope>NUCLEOTIDE SEQUENCE</scope>
    <source>
        <strain evidence="5">R07B-5</strain>
    </source>
</reference>
<dbReference type="EMBL" id="JAODUO010003110">
    <property type="protein sequence ID" value="KAK2148846.1"/>
    <property type="molecule type" value="Genomic_DNA"/>
</dbReference>
<protein>
    <recommendedName>
        <fullName evidence="4">Alpha/beta hydrolase fold-3 domain-containing protein</fullName>
    </recommendedName>
</protein>
<evidence type="ECO:0000256" key="1">
    <source>
        <dbReference type="ARBA" id="ARBA00010515"/>
    </source>
</evidence>
<accession>A0AAD9J999</accession>
<sequence length="287" mass="32121">MHAHTHIHTNTLAITQSPRQFSTLHRTVIVSIRSGCSYRLAPEHVFPAPLNDCVKATRYFMANAERFGVDVNRIAVAGDSSGANLAAAVALRARDENWTPALKAQVLFYPPMQAINFNTPSYQRYRCTAHLDLPSLVSACLAYAFGDVTRFRLSDFARNGHVSAPALERYRTYVDVSLAHNSTRPIEPPILAANDTLWEELKDVFTDPYFAPLMARNLSRMPATFISTAEQDVLLDDGLTYAARLRQDGVDLQHRHYMTIHGTMSYMFLDAARDLVGDTADYLRGNL</sequence>
<dbReference type="Gene3D" id="3.40.50.1820">
    <property type="entry name" value="alpha/beta hydrolase"/>
    <property type="match status" value="1"/>
</dbReference>
<dbReference type="InterPro" id="IPR033140">
    <property type="entry name" value="Lipase_GDXG_put_SER_AS"/>
</dbReference>
<evidence type="ECO:0000313" key="5">
    <source>
        <dbReference type="EMBL" id="KAK2148846.1"/>
    </source>
</evidence>
<evidence type="ECO:0000256" key="3">
    <source>
        <dbReference type="PROSITE-ProRule" id="PRU10038"/>
    </source>
</evidence>
<name>A0AAD9J999_RIDPI</name>
<feature type="domain" description="Alpha/beta hydrolase fold-3" evidence="4">
    <location>
        <begin position="196"/>
        <end position="261"/>
    </location>
</feature>
<evidence type="ECO:0000313" key="6">
    <source>
        <dbReference type="Proteomes" id="UP001209878"/>
    </source>
</evidence>
<feature type="active site" evidence="3">
    <location>
        <position position="80"/>
    </location>
</feature>
<dbReference type="AlphaFoldDB" id="A0AAD9J999"/>
<proteinExistence type="inferred from homology"/>
<comment type="similarity">
    <text evidence="1">Belongs to the 'GDXG' lipolytic enzyme family.</text>
</comment>
<comment type="caution">
    <text evidence="5">The sequence shown here is derived from an EMBL/GenBank/DDBJ whole genome shotgun (WGS) entry which is preliminary data.</text>
</comment>
<dbReference type="PANTHER" id="PTHR48081:SF8">
    <property type="entry name" value="ALPHA_BETA HYDROLASE FOLD-3 DOMAIN-CONTAINING PROTEIN-RELATED"/>
    <property type="match status" value="1"/>
</dbReference>
<dbReference type="PROSITE" id="PS01174">
    <property type="entry name" value="LIPASE_GDXG_SER"/>
    <property type="match status" value="1"/>
</dbReference>
<organism evidence="5 6">
    <name type="scientific">Ridgeia piscesae</name>
    <name type="common">Tubeworm</name>
    <dbReference type="NCBI Taxonomy" id="27915"/>
    <lineage>
        <taxon>Eukaryota</taxon>
        <taxon>Metazoa</taxon>
        <taxon>Spiralia</taxon>
        <taxon>Lophotrochozoa</taxon>
        <taxon>Annelida</taxon>
        <taxon>Polychaeta</taxon>
        <taxon>Sedentaria</taxon>
        <taxon>Canalipalpata</taxon>
        <taxon>Sabellida</taxon>
        <taxon>Siboglinidae</taxon>
        <taxon>Ridgeia</taxon>
    </lineage>
</organism>